<evidence type="ECO:0000313" key="2">
    <source>
        <dbReference type="EnsemblMetazoa" id="tetur08g05180.1"/>
    </source>
</evidence>
<evidence type="ECO:0000256" key="1">
    <source>
        <dbReference type="SAM" id="MobiDB-lite"/>
    </source>
</evidence>
<evidence type="ECO:0000313" key="3">
    <source>
        <dbReference type="Proteomes" id="UP000015104"/>
    </source>
</evidence>
<organism evidence="2 3">
    <name type="scientific">Tetranychus urticae</name>
    <name type="common">Two-spotted spider mite</name>
    <dbReference type="NCBI Taxonomy" id="32264"/>
    <lineage>
        <taxon>Eukaryota</taxon>
        <taxon>Metazoa</taxon>
        <taxon>Ecdysozoa</taxon>
        <taxon>Arthropoda</taxon>
        <taxon>Chelicerata</taxon>
        <taxon>Arachnida</taxon>
        <taxon>Acari</taxon>
        <taxon>Acariformes</taxon>
        <taxon>Trombidiformes</taxon>
        <taxon>Prostigmata</taxon>
        <taxon>Eleutherengona</taxon>
        <taxon>Raphignathae</taxon>
        <taxon>Tetranychoidea</taxon>
        <taxon>Tetranychidae</taxon>
        <taxon>Tetranychus</taxon>
    </lineage>
</organism>
<keyword evidence="3" id="KW-1185">Reference proteome</keyword>
<reference evidence="2" key="2">
    <citation type="submission" date="2015-06" db="UniProtKB">
        <authorList>
            <consortium name="EnsemblMetazoa"/>
        </authorList>
    </citation>
    <scope>IDENTIFICATION</scope>
</reference>
<proteinExistence type="predicted"/>
<dbReference type="AlphaFoldDB" id="T1KBT1"/>
<dbReference type="EnsemblMetazoa" id="tetur08g05180.1">
    <property type="protein sequence ID" value="tetur08g05180.1"/>
    <property type="gene ID" value="tetur08g05180"/>
</dbReference>
<sequence length="27" mass="3497">MVNDQHNYHHITNSRRQQSLYKDWRLR</sequence>
<reference evidence="3" key="1">
    <citation type="submission" date="2011-08" db="EMBL/GenBank/DDBJ databases">
        <authorList>
            <person name="Rombauts S."/>
        </authorList>
    </citation>
    <scope>NUCLEOTIDE SEQUENCE</scope>
    <source>
        <strain evidence="3">London</strain>
    </source>
</reference>
<accession>T1KBT1</accession>
<feature type="region of interest" description="Disordered" evidence="1">
    <location>
        <begin position="1"/>
        <end position="27"/>
    </location>
</feature>
<protein>
    <submittedName>
        <fullName evidence="2">Uncharacterized protein</fullName>
    </submittedName>
</protein>
<dbReference type="HOGENOM" id="CLU_3415422_0_0_1"/>
<dbReference type="Proteomes" id="UP000015104">
    <property type="component" value="Unassembled WGS sequence"/>
</dbReference>
<name>T1KBT1_TETUR</name>
<dbReference type="EMBL" id="CAEY01001955">
    <property type="status" value="NOT_ANNOTATED_CDS"/>
    <property type="molecule type" value="Genomic_DNA"/>
</dbReference>